<evidence type="ECO:0000313" key="2">
    <source>
        <dbReference type="EMBL" id="SIN88619.1"/>
    </source>
</evidence>
<evidence type="ECO:0000256" key="1">
    <source>
        <dbReference type="SAM" id="Coils"/>
    </source>
</evidence>
<feature type="coiled-coil region" evidence="1">
    <location>
        <begin position="13"/>
        <end position="47"/>
    </location>
</feature>
<keyword evidence="1" id="KW-0175">Coiled coil</keyword>
<name>A0A1N6K317_9GAMM</name>
<proteinExistence type="predicted"/>
<evidence type="ECO:0008006" key="4">
    <source>
        <dbReference type="Google" id="ProtNLM"/>
    </source>
</evidence>
<organism evidence="2 3">
    <name type="scientific">Vreelandella aquamarina</name>
    <dbReference type="NCBI Taxonomy" id="77097"/>
    <lineage>
        <taxon>Bacteria</taxon>
        <taxon>Pseudomonadati</taxon>
        <taxon>Pseudomonadota</taxon>
        <taxon>Gammaproteobacteria</taxon>
        <taxon>Oceanospirillales</taxon>
        <taxon>Halomonadaceae</taxon>
        <taxon>Vreelandella</taxon>
    </lineage>
</organism>
<dbReference type="AlphaFoldDB" id="A0A1N6K317"/>
<gene>
    <name evidence="2" type="ORF">SAMN05878438_3834</name>
</gene>
<protein>
    <recommendedName>
        <fullName evidence="4">Transposase</fullName>
    </recommendedName>
</protein>
<reference evidence="2 3" key="1">
    <citation type="submission" date="2016-11" db="EMBL/GenBank/DDBJ databases">
        <authorList>
            <person name="Jaros S."/>
            <person name="Januszkiewicz K."/>
            <person name="Wedrychowicz H."/>
        </authorList>
    </citation>
    <scope>NUCLEOTIDE SEQUENCE [LARGE SCALE GENOMIC DNA]</scope>
    <source>
        <strain evidence="2 3">ACAM 239</strain>
    </source>
</reference>
<evidence type="ECO:0000313" key="3">
    <source>
        <dbReference type="Proteomes" id="UP000185024"/>
    </source>
</evidence>
<dbReference type="Proteomes" id="UP000185024">
    <property type="component" value="Unassembled WGS sequence"/>
</dbReference>
<dbReference type="EMBL" id="FSQX01000002">
    <property type="protein sequence ID" value="SIN88619.1"/>
    <property type="molecule type" value="Genomic_DNA"/>
</dbReference>
<sequence length="74" mass="8894">MGAAIAHYHVMSEQELRCECIRLARRVARLEDEKAQAIERRDHWFREREHELDANERLRQRLATQGRVEARRLG</sequence>
<accession>A0A1N6K317</accession>